<evidence type="ECO:0000259" key="1">
    <source>
        <dbReference type="PROSITE" id="PS51186"/>
    </source>
</evidence>
<proteinExistence type="predicted"/>
<dbReference type="InterPro" id="IPR036527">
    <property type="entry name" value="SCP2_sterol-bd_dom_sf"/>
</dbReference>
<dbReference type="PANTHER" id="PTHR37817:SF1">
    <property type="entry name" value="N-ACETYLTRANSFERASE EIS"/>
    <property type="match status" value="1"/>
</dbReference>
<keyword evidence="3" id="KW-1185">Reference proteome</keyword>
<organism evidence="2 3">
    <name type="scientific">Falsibacillus pallidus</name>
    <dbReference type="NCBI Taxonomy" id="493781"/>
    <lineage>
        <taxon>Bacteria</taxon>
        <taxon>Bacillati</taxon>
        <taxon>Bacillota</taxon>
        <taxon>Bacilli</taxon>
        <taxon>Bacillales</taxon>
        <taxon>Bacillaceae</taxon>
        <taxon>Falsibacillus</taxon>
    </lineage>
</organism>
<dbReference type="Pfam" id="PF13527">
    <property type="entry name" value="Acetyltransf_9"/>
    <property type="match status" value="1"/>
</dbReference>
<dbReference type="SUPFAM" id="SSF55729">
    <property type="entry name" value="Acyl-CoA N-acyltransferases (Nat)"/>
    <property type="match status" value="1"/>
</dbReference>
<dbReference type="GO" id="GO:0034069">
    <property type="term" value="F:aminoglycoside N-acetyltransferase activity"/>
    <property type="evidence" value="ECO:0007669"/>
    <property type="project" value="TreeGrafter"/>
</dbReference>
<accession>A0A370GQ10</accession>
<protein>
    <submittedName>
        <fullName evidence="2">Putative acetyltransferase</fullName>
    </submittedName>
</protein>
<dbReference type="PROSITE" id="PS51186">
    <property type="entry name" value="GNAT"/>
    <property type="match status" value="1"/>
</dbReference>
<dbReference type="InterPro" id="IPR016181">
    <property type="entry name" value="Acyl_CoA_acyltransferase"/>
</dbReference>
<dbReference type="InterPro" id="IPR051554">
    <property type="entry name" value="Acetyltransferase_Eis"/>
</dbReference>
<dbReference type="InterPro" id="IPR000182">
    <property type="entry name" value="GNAT_dom"/>
</dbReference>
<dbReference type="PANTHER" id="PTHR37817">
    <property type="entry name" value="N-ACETYLTRANSFERASE EIS"/>
    <property type="match status" value="1"/>
</dbReference>
<dbReference type="AlphaFoldDB" id="A0A370GQ10"/>
<evidence type="ECO:0000313" key="2">
    <source>
        <dbReference type="EMBL" id="RDI45818.1"/>
    </source>
</evidence>
<dbReference type="OrthoDB" id="2379505at2"/>
<dbReference type="EMBL" id="QQAY01000002">
    <property type="protein sequence ID" value="RDI45818.1"/>
    <property type="molecule type" value="Genomic_DNA"/>
</dbReference>
<keyword evidence="2" id="KW-0808">Transferase</keyword>
<reference evidence="2 3" key="1">
    <citation type="submission" date="2018-07" db="EMBL/GenBank/DDBJ databases">
        <title>Genomic Encyclopedia of Type Strains, Phase IV (KMG-IV): sequencing the most valuable type-strain genomes for metagenomic binning, comparative biology and taxonomic classification.</title>
        <authorList>
            <person name="Goeker M."/>
        </authorList>
    </citation>
    <scope>NUCLEOTIDE SEQUENCE [LARGE SCALE GENOMIC DNA]</scope>
    <source>
        <strain evidence="2 3">DSM 25281</strain>
    </source>
</reference>
<gene>
    <name evidence="2" type="ORF">DFR59_102453</name>
</gene>
<dbReference type="RefSeq" id="WP_114744630.1">
    <property type="nucleotide sequence ID" value="NZ_QQAY01000002.1"/>
</dbReference>
<dbReference type="InterPro" id="IPR041380">
    <property type="entry name" value="Acetyltransf_17"/>
</dbReference>
<dbReference type="Pfam" id="PF13530">
    <property type="entry name" value="SCP2_2"/>
    <property type="match status" value="1"/>
</dbReference>
<dbReference type="Gene3D" id="3.40.630.30">
    <property type="match status" value="2"/>
</dbReference>
<dbReference type="InterPro" id="IPR025559">
    <property type="entry name" value="Eis_dom"/>
</dbReference>
<dbReference type="Gene3D" id="3.30.1050.10">
    <property type="entry name" value="SCP2 sterol-binding domain"/>
    <property type="match status" value="1"/>
</dbReference>
<name>A0A370GQ10_9BACI</name>
<dbReference type="Proteomes" id="UP000255326">
    <property type="component" value="Unassembled WGS sequence"/>
</dbReference>
<sequence>MTDIRLLKEEEMGAFVEIAVNAYPGMMSGGLEAKQKLMESLQKAQAEDPSIDLMGVWKNGTLVGGMRLHQYEMNFHGNMIQTGGVGFVSVDLLHKKEKIAKEIIQYFIRHFKEKGVPLLSLYPFRPDFYKKMGFGMGTKMDQYAVVPRAFPNFKDKSGLVFLDASDKEDVKKCYELKVMSTHGMMHKTEAELDRMFQNPEIKIIGYKNNGKLEGYLQFHFKKASEMNFIKNHLIIKEWIYETQEAFKQFSSFLHSQDDQFERIIINTQDESFHMIFDDPRNGTDHLIPSVYHETNKSGAGIMYRAVDPPQLINAIGIMPNPAADFVCKLFINDSFDLDGEKEWILSNQNHILSLKKNEGEGHDFAIQIDIADFSSMIMGAVSPAKLYQYGKLSISGPDNIRHIKTVFSHMDRPVSMTAF</sequence>
<dbReference type="GO" id="GO:0030649">
    <property type="term" value="P:aminoglycoside antibiotic catabolic process"/>
    <property type="evidence" value="ECO:0007669"/>
    <property type="project" value="TreeGrafter"/>
</dbReference>
<dbReference type="SUPFAM" id="SSF55718">
    <property type="entry name" value="SCP-like"/>
    <property type="match status" value="1"/>
</dbReference>
<comment type="caution">
    <text evidence="2">The sequence shown here is derived from an EMBL/GenBank/DDBJ whole genome shotgun (WGS) entry which is preliminary data.</text>
</comment>
<feature type="domain" description="N-acetyltransferase" evidence="1">
    <location>
        <begin position="2"/>
        <end position="157"/>
    </location>
</feature>
<dbReference type="Pfam" id="PF17668">
    <property type="entry name" value="Acetyltransf_17"/>
    <property type="match status" value="1"/>
</dbReference>
<evidence type="ECO:0000313" key="3">
    <source>
        <dbReference type="Proteomes" id="UP000255326"/>
    </source>
</evidence>